<keyword evidence="3" id="KW-1185">Reference proteome</keyword>
<comment type="caution">
    <text evidence="2">The sequence shown here is derived from an EMBL/GenBank/DDBJ whole genome shotgun (WGS) entry which is preliminary data.</text>
</comment>
<proteinExistence type="predicted"/>
<evidence type="ECO:0000256" key="1">
    <source>
        <dbReference type="SAM" id="SignalP"/>
    </source>
</evidence>
<name>A0AAN7H021_9PEZI</name>
<organism evidence="2 3">
    <name type="scientific">Podospora fimiseda</name>
    <dbReference type="NCBI Taxonomy" id="252190"/>
    <lineage>
        <taxon>Eukaryota</taxon>
        <taxon>Fungi</taxon>
        <taxon>Dikarya</taxon>
        <taxon>Ascomycota</taxon>
        <taxon>Pezizomycotina</taxon>
        <taxon>Sordariomycetes</taxon>
        <taxon>Sordariomycetidae</taxon>
        <taxon>Sordariales</taxon>
        <taxon>Podosporaceae</taxon>
        <taxon>Podospora</taxon>
    </lineage>
</organism>
<dbReference type="AlphaFoldDB" id="A0AAN7H021"/>
<keyword evidence="1" id="KW-0732">Signal</keyword>
<sequence>MFPLVSLSLSFFLFRIQMWTRSIHPFLRCVKRQVGDCGVRPSETVRMLNGDNYIHQIPSPNLVSKLTAEEKNNKQAAQRLCSGQ</sequence>
<evidence type="ECO:0000313" key="3">
    <source>
        <dbReference type="Proteomes" id="UP001301958"/>
    </source>
</evidence>
<dbReference type="EMBL" id="MU865323">
    <property type="protein sequence ID" value="KAK4228123.1"/>
    <property type="molecule type" value="Genomic_DNA"/>
</dbReference>
<feature type="chain" id="PRO_5042840945" description="Secreted protein" evidence="1">
    <location>
        <begin position="23"/>
        <end position="84"/>
    </location>
</feature>
<accession>A0AAN7H021</accession>
<evidence type="ECO:0000313" key="2">
    <source>
        <dbReference type="EMBL" id="KAK4228123.1"/>
    </source>
</evidence>
<feature type="signal peptide" evidence="1">
    <location>
        <begin position="1"/>
        <end position="22"/>
    </location>
</feature>
<protein>
    <recommendedName>
        <fullName evidence="4">Secreted protein</fullName>
    </recommendedName>
</protein>
<evidence type="ECO:0008006" key="4">
    <source>
        <dbReference type="Google" id="ProtNLM"/>
    </source>
</evidence>
<reference evidence="2" key="1">
    <citation type="journal article" date="2023" name="Mol. Phylogenet. Evol.">
        <title>Genome-scale phylogeny and comparative genomics of the fungal order Sordariales.</title>
        <authorList>
            <person name="Hensen N."/>
            <person name="Bonometti L."/>
            <person name="Westerberg I."/>
            <person name="Brannstrom I.O."/>
            <person name="Guillou S."/>
            <person name="Cros-Aarteil S."/>
            <person name="Calhoun S."/>
            <person name="Haridas S."/>
            <person name="Kuo A."/>
            <person name="Mondo S."/>
            <person name="Pangilinan J."/>
            <person name="Riley R."/>
            <person name="LaButti K."/>
            <person name="Andreopoulos B."/>
            <person name="Lipzen A."/>
            <person name="Chen C."/>
            <person name="Yan M."/>
            <person name="Daum C."/>
            <person name="Ng V."/>
            <person name="Clum A."/>
            <person name="Steindorff A."/>
            <person name="Ohm R.A."/>
            <person name="Martin F."/>
            <person name="Silar P."/>
            <person name="Natvig D.O."/>
            <person name="Lalanne C."/>
            <person name="Gautier V."/>
            <person name="Ament-Velasquez S.L."/>
            <person name="Kruys A."/>
            <person name="Hutchinson M.I."/>
            <person name="Powell A.J."/>
            <person name="Barry K."/>
            <person name="Miller A.N."/>
            <person name="Grigoriev I.V."/>
            <person name="Debuchy R."/>
            <person name="Gladieux P."/>
            <person name="Hiltunen Thoren M."/>
            <person name="Johannesson H."/>
        </authorList>
    </citation>
    <scope>NUCLEOTIDE SEQUENCE</scope>
    <source>
        <strain evidence="2">CBS 990.96</strain>
    </source>
</reference>
<reference evidence="2" key="2">
    <citation type="submission" date="2023-05" db="EMBL/GenBank/DDBJ databases">
        <authorList>
            <consortium name="Lawrence Berkeley National Laboratory"/>
            <person name="Steindorff A."/>
            <person name="Hensen N."/>
            <person name="Bonometti L."/>
            <person name="Westerberg I."/>
            <person name="Brannstrom I.O."/>
            <person name="Guillou S."/>
            <person name="Cros-Aarteil S."/>
            <person name="Calhoun S."/>
            <person name="Haridas S."/>
            <person name="Kuo A."/>
            <person name="Mondo S."/>
            <person name="Pangilinan J."/>
            <person name="Riley R."/>
            <person name="Labutti K."/>
            <person name="Andreopoulos B."/>
            <person name="Lipzen A."/>
            <person name="Chen C."/>
            <person name="Yanf M."/>
            <person name="Daum C."/>
            <person name="Ng V."/>
            <person name="Clum A."/>
            <person name="Ohm R."/>
            <person name="Martin F."/>
            <person name="Silar P."/>
            <person name="Natvig D."/>
            <person name="Lalanne C."/>
            <person name="Gautier V."/>
            <person name="Ament-Velasquez S.L."/>
            <person name="Kruys A."/>
            <person name="Hutchinson M.I."/>
            <person name="Powell A.J."/>
            <person name="Barry K."/>
            <person name="Miller A.N."/>
            <person name="Grigoriev I.V."/>
            <person name="Debuchy R."/>
            <person name="Gladieux P."/>
            <person name="Thoren M.H."/>
            <person name="Johannesson H."/>
        </authorList>
    </citation>
    <scope>NUCLEOTIDE SEQUENCE</scope>
    <source>
        <strain evidence="2">CBS 990.96</strain>
    </source>
</reference>
<dbReference type="Proteomes" id="UP001301958">
    <property type="component" value="Unassembled WGS sequence"/>
</dbReference>
<gene>
    <name evidence="2" type="ORF">QBC38DRAFT_476187</name>
</gene>